<dbReference type="FunCoup" id="D6Z6Q3">
    <property type="interactions" value="255"/>
</dbReference>
<dbReference type="AlphaFoldDB" id="D6Z6Q3"/>
<evidence type="ECO:0000256" key="3">
    <source>
        <dbReference type="ARBA" id="ARBA00004728"/>
    </source>
</evidence>
<dbReference type="Pfam" id="PF01553">
    <property type="entry name" value="Acyltransferase"/>
    <property type="match status" value="1"/>
</dbReference>
<evidence type="ECO:0000256" key="19">
    <source>
        <dbReference type="SAM" id="Phobius"/>
    </source>
</evidence>
<comment type="function">
    <text evidence="17">Converts lysophosphatidic acid (LPA) into phosphatidic acid by incorporating acyl moiety at the 2 position.</text>
</comment>
<comment type="domain">
    <text evidence="18">The HXXXXD motif is essential for acyltransferase activity and may constitute the binding site for the phosphate moiety of the glycerol-3-phosphate.</text>
</comment>
<evidence type="ECO:0000256" key="4">
    <source>
        <dbReference type="ARBA" id="ARBA00005189"/>
    </source>
</evidence>
<evidence type="ECO:0000256" key="1">
    <source>
        <dbReference type="ARBA" id="ARBA00001141"/>
    </source>
</evidence>
<dbReference type="CDD" id="cd07989">
    <property type="entry name" value="LPLAT_AGPAT-like"/>
    <property type="match status" value="1"/>
</dbReference>
<keyword evidence="19" id="KW-0812">Transmembrane</keyword>
<evidence type="ECO:0000256" key="7">
    <source>
        <dbReference type="ARBA" id="ARBA00016139"/>
    </source>
</evidence>
<gene>
    <name evidence="21" type="ordered locus">DaAHT2_0301</name>
</gene>
<reference evidence="22" key="1">
    <citation type="submission" date="2010-02" db="EMBL/GenBank/DDBJ databases">
        <title>Complete sequence of Desulfurivibrio alkaliphilus AHT2.</title>
        <authorList>
            <consortium name="US DOE Joint Genome Institute"/>
            <person name="Pitluck S."/>
            <person name="Chertkov O."/>
            <person name="Detter J.C."/>
            <person name="Han C."/>
            <person name="Tapia R."/>
            <person name="Larimer F."/>
            <person name="Land M."/>
            <person name="Hauser L."/>
            <person name="Kyrpides N."/>
            <person name="Mikhailova N."/>
            <person name="Sorokin D.Y."/>
            <person name="Muyzer G."/>
            <person name="Woyke T."/>
        </authorList>
    </citation>
    <scope>NUCLEOTIDE SEQUENCE [LARGE SCALE GENOMIC DNA]</scope>
    <source>
        <strain evidence="22">DSM 19089 / UNIQEM U267 / AHT2</strain>
    </source>
</reference>
<evidence type="ECO:0000256" key="5">
    <source>
        <dbReference type="ARBA" id="ARBA00008655"/>
    </source>
</evidence>
<evidence type="ECO:0000259" key="20">
    <source>
        <dbReference type="SMART" id="SM00563"/>
    </source>
</evidence>
<evidence type="ECO:0000256" key="11">
    <source>
        <dbReference type="ARBA" id="ARBA00022679"/>
    </source>
</evidence>
<dbReference type="GO" id="GO:0005886">
    <property type="term" value="C:plasma membrane"/>
    <property type="evidence" value="ECO:0007669"/>
    <property type="project" value="UniProtKB-SubCell"/>
</dbReference>
<keyword evidence="22" id="KW-1185">Reference proteome</keyword>
<comment type="pathway">
    <text evidence="4">Lipid metabolism.</text>
</comment>
<dbReference type="SUPFAM" id="SSF69593">
    <property type="entry name" value="Glycerol-3-phosphate (1)-acyltransferase"/>
    <property type="match status" value="1"/>
</dbReference>
<dbReference type="NCBIfam" id="TIGR00530">
    <property type="entry name" value="AGP_acyltrn"/>
    <property type="match status" value="1"/>
</dbReference>
<keyword evidence="14 18" id="KW-0594">Phospholipid biosynthesis</keyword>
<dbReference type="HOGENOM" id="CLU_027938_6_3_7"/>
<name>D6Z6Q3_DESAT</name>
<dbReference type="Proteomes" id="UP000001508">
    <property type="component" value="Chromosome"/>
</dbReference>
<dbReference type="EMBL" id="CP001940">
    <property type="protein sequence ID" value="ADH85012.1"/>
    <property type="molecule type" value="Genomic_DNA"/>
</dbReference>
<evidence type="ECO:0000256" key="17">
    <source>
        <dbReference type="ARBA" id="ARBA00037183"/>
    </source>
</evidence>
<organism evidence="21 22">
    <name type="scientific">Desulfurivibrio alkaliphilus (strain DSM 19089 / UNIQEM U267 / AHT2)</name>
    <dbReference type="NCBI Taxonomy" id="589865"/>
    <lineage>
        <taxon>Bacteria</taxon>
        <taxon>Pseudomonadati</taxon>
        <taxon>Thermodesulfobacteriota</taxon>
        <taxon>Desulfobulbia</taxon>
        <taxon>Desulfobulbales</taxon>
        <taxon>Desulfobulbaceae</taxon>
        <taxon>Desulfurivibrio</taxon>
    </lineage>
</organism>
<keyword evidence="15 18" id="KW-1208">Phospholipid metabolism</keyword>
<comment type="pathway">
    <text evidence="3">Phospholipid metabolism; CDP-diacylglycerol biosynthesis; CDP-diacylglycerol from sn-glycerol 3-phosphate: step 2/3.</text>
</comment>
<dbReference type="GO" id="GO:0016024">
    <property type="term" value="P:CDP-diacylglycerol biosynthetic process"/>
    <property type="evidence" value="ECO:0007669"/>
    <property type="project" value="UniProtKB-UniPathway"/>
</dbReference>
<keyword evidence="19" id="KW-1133">Transmembrane helix</keyword>
<comment type="similarity">
    <text evidence="5 18">Belongs to the 1-acyl-sn-glycerol-3-phosphate acyltransferase family.</text>
</comment>
<dbReference type="PANTHER" id="PTHR10434:SF59">
    <property type="entry name" value="1-ACYL-SN-GLYCEROL-3-PHOSPHATE ACYLTRANSFERASE"/>
    <property type="match status" value="1"/>
</dbReference>
<evidence type="ECO:0000256" key="12">
    <source>
        <dbReference type="ARBA" id="ARBA00023098"/>
    </source>
</evidence>
<dbReference type="KEGG" id="dak:DaAHT2_0301"/>
<dbReference type="STRING" id="589865.DaAHT2_0301"/>
<dbReference type="PANTHER" id="PTHR10434">
    <property type="entry name" value="1-ACYL-SN-GLYCEROL-3-PHOSPHATE ACYLTRANSFERASE"/>
    <property type="match status" value="1"/>
</dbReference>
<keyword evidence="10" id="KW-0997">Cell inner membrane</keyword>
<keyword evidence="13 19" id="KW-0472">Membrane</keyword>
<feature type="domain" description="Phospholipid/glycerol acyltransferase" evidence="20">
    <location>
        <begin position="78"/>
        <end position="192"/>
    </location>
</feature>
<dbReference type="UniPathway" id="UPA00557">
    <property type="reaction ID" value="UER00613"/>
</dbReference>
<keyword evidence="12 18" id="KW-0443">Lipid metabolism</keyword>
<dbReference type="RefSeq" id="WP_013162543.1">
    <property type="nucleotide sequence ID" value="NC_014216.1"/>
</dbReference>
<evidence type="ECO:0000256" key="10">
    <source>
        <dbReference type="ARBA" id="ARBA00022519"/>
    </source>
</evidence>
<keyword evidence="11 18" id="KW-0808">Transferase</keyword>
<dbReference type="InterPro" id="IPR002123">
    <property type="entry name" value="Plipid/glycerol_acylTrfase"/>
</dbReference>
<evidence type="ECO:0000256" key="16">
    <source>
        <dbReference type="ARBA" id="ARBA00023315"/>
    </source>
</evidence>
<protein>
    <recommendedName>
        <fullName evidence="7 18">1-acyl-sn-glycerol-3-phosphate acyltransferase</fullName>
        <ecNumber evidence="6 18">2.3.1.51</ecNumber>
    </recommendedName>
</protein>
<sequence>MKQISAVFNFFRGLMALLAIPLFTGLVSFAALPLAIFLGYRGEQLQFLARWWGRAICRVSGVKVEVAGLQHLDPGRTYIFAANHQSQFDIFVLQGFLAFDFRWLAKKELFQIPLFGWAMRRAGYIPVDRSHGRRAMVSLNEAAKEIAAGTSVIIFPEGTRSPDGRLQPFKAGAMVLAIKSEVEIVPLAIVGTHEILPKGKLLPKPGRVLIRLGEPVKAADYTVKDKQALAAKLENQVRSLM</sequence>
<evidence type="ECO:0000256" key="6">
    <source>
        <dbReference type="ARBA" id="ARBA00013211"/>
    </source>
</evidence>
<keyword evidence="8" id="KW-1003">Cell membrane</keyword>
<dbReference type="InterPro" id="IPR004552">
    <property type="entry name" value="AGP_acyltrans"/>
</dbReference>
<comment type="subcellular location">
    <subcellularLocation>
        <location evidence="2">Cell inner membrane</location>
        <topology evidence="2">Peripheral membrane protein</topology>
    </subcellularLocation>
</comment>
<evidence type="ECO:0000313" key="22">
    <source>
        <dbReference type="Proteomes" id="UP000001508"/>
    </source>
</evidence>
<evidence type="ECO:0000256" key="18">
    <source>
        <dbReference type="RuleBase" id="RU361267"/>
    </source>
</evidence>
<dbReference type="EC" id="2.3.1.51" evidence="6 18"/>
<proteinExistence type="inferred from homology"/>
<accession>D6Z6Q3</accession>
<evidence type="ECO:0000256" key="13">
    <source>
        <dbReference type="ARBA" id="ARBA00023136"/>
    </source>
</evidence>
<feature type="transmembrane region" description="Helical" evidence="19">
    <location>
        <begin position="15"/>
        <end position="40"/>
    </location>
</feature>
<dbReference type="SMART" id="SM00563">
    <property type="entry name" value="PlsC"/>
    <property type="match status" value="1"/>
</dbReference>
<evidence type="ECO:0000256" key="14">
    <source>
        <dbReference type="ARBA" id="ARBA00023209"/>
    </source>
</evidence>
<evidence type="ECO:0000256" key="8">
    <source>
        <dbReference type="ARBA" id="ARBA00022475"/>
    </source>
</evidence>
<evidence type="ECO:0000256" key="15">
    <source>
        <dbReference type="ARBA" id="ARBA00023264"/>
    </source>
</evidence>
<keyword evidence="9 18" id="KW-0444">Lipid biosynthesis</keyword>
<dbReference type="eggNOG" id="COG0204">
    <property type="taxonomic scope" value="Bacteria"/>
</dbReference>
<dbReference type="InParanoid" id="D6Z6Q3"/>
<comment type="catalytic activity">
    <reaction evidence="1 18">
        <text>a 1-acyl-sn-glycero-3-phosphate + an acyl-CoA = a 1,2-diacyl-sn-glycero-3-phosphate + CoA</text>
        <dbReference type="Rhea" id="RHEA:19709"/>
        <dbReference type="ChEBI" id="CHEBI:57287"/>
        <dbReference type="ChEBI" id="CHEBI:57970"/>
        <dbReference type="ChEBI" id="CHEBI:58342"/>
        <dbReference type="ChEBI" id="CHEBI:58608"/>
        <dbReference type="EC" id="2.3.1.51"/>
    </reaction>
</comment>
<evidence type="ECO:0000313" key="21">
    <source>
        <dbReference type="EMBL" id="ADH85012.1"/>
    </source>
</evidence>
<evidence type="ECO:0000256" key="2">
    <source>
        <dbReference type="ARBA" id="ARBA00004417"/>
    </source>
</evidence>
<dbReference type="GO" id="GO:0003841">
    <property type="term" value="F:1-acylglycerol-3-phosphate O-acyltransferase activity"/>
    <property type="evidence" value="ECO:0007669"/>
    <property type="project" value="UniProtKB-UniRule"/>
</dbReference>
<evidence type="ECO:0000256" key="9">
    <source>
        <dbReference type="ARBA" id="ARBA00022516"/>
    </source>
</evidence>
<keyword evidence="16 18" id="KW-0012">Acyltransferase</keyword>
<dbReference type="GO" id="GO:0006654">
    <property type="term" value="P:phosphatidic acid biosynthetic process"/>
    <property type="evidence" value="ECO:0007669"/>
    <property type="project" value="TreeGrafter"/>
</dbReference>